<dbReference type="CDD" id="cd00995">
    <property type="entry name" value="PBP2_NikA_DppA_OppA_like"/>
    <property type="match status" value="1"/>
</dbReference>
<dbReference type="InterPro" id="IPR030678">
    <property type="entry name" value="Peptide/Ni-bd"/>
</dbReference>
<dbReference type="InterPro" id="IPR000914">
    <property type="entry name" value="SBP_5_dom"/>
</dbReference>
<comment type="similarity">
    <text evidence="1">Belongs to the bacterial solute-binding protein 5 family.</text>
</comment>
<gene>
    <name evidence="6" type="ORF">N0D28_12810</name>
</gene>
<dbReference type="Pfam" id="PF00496">
    <property type="entry name" value="SBP_bac_5"/>
    <property type="match status" value="1"/>
</dbReference>
<dbReference type="SUPFAM" id="SSF53850">
    <property type="entry name" value="Periplasmic binding protein-like II"/>
    <property type="match status" value="1"/>
</dbReference>
<proteinExistence type="inferred from homology"/>
<evidence type="ECO:0000313" key="7">
    <source>
        <dbReference type="Proteomes" id="UP001060261"/>
    </source>
</evidence>
<dbReference type="Gene3D" id="3.10.105.10">
    <property type="entry name" value="Dipeptide-binding Protein, Domain 3"/>
    <property type="match status" value="1"/>
</dbReference>
<dbReference type="PROSITE" id="PS51257">
    <property type="entry name" value="PROKAR_LIPOPROTEIN"/>
    <property type="match status" value="1"/>
</dbReference>
<feature type="domain" description="Solute-binding protein family 5" evidence="5">
    <location>
        <begin position="68"/>
        <end position="432"/>
    </location>
</feature>
<evidence type="ECO:0000256" key="2">
    <source>
        <dbReference type="ARBA" id="ARBA00022448"/>
    </source>
</evidence>
<dbReference type="EMBL" id="CP104213">
    <property type="protein sequence ID" value="UWX63604.1"/>
    <property type="molecule type" value="Genomic_DNA"/>
</dbReference>
<keyword evidence="7" id="KW-1185">Reference proteome</keyword>
<keyword evidence="2" id="KW-0813">Transport</keyword>
<feature type="chain" id="PRO_5047154878" evidence="4">
    <location>
        <begin position="19"/>
        <end position="520"/>
    </location>
</feature>
<evidence type="ECO:0000256" key="1">
    <source>
        <dbReference type="ARBA" id="ARBA00005695"/>
    </source>
</evidence>
<evidence type="ECO:0000313" key="6">
    <source>
        <dbReference type="EMBL" id="UWX63604.1"/>
    </source>
</evidence>
<dbReference type="Proteomes" id="UP001060261">
    <property type="component" value="Chromosome"/>
</dbReference>
<dbReference type="PIRSF" id="PIRSF002741">
    <property type="entry name" value="MppA"/>
    <property type="match status" value="1"/>
</dbReference>
<sequence>MKGLLTLSLAATVTLACAAPTRGGTLTYGRFADSLLLDPVYTDANFDIRILTNIYDTLIETVPGTDTFRPALASAYSFSQDGKTFTLTVRPEAKFSDGTPVSADDVKFSLDRARDPKNGDWNFLLDSIGTVTTKGDQVILNLKHPDPSLVAALATFNSAILPKKLYMVTPGKNDAARAAAFAAHPVGSGPFMLSEWEHGSSMTLKRNPYYWRKAADGQTLPYLDAVHFEVIPDDNTRVLKLQAGELQGAEFIPFARVGELKADPQLNMVLFSSTRRNFIVMNNRPKLVGGQANPLSNLKLRQALNDATDKATLIKLVAFGNGKVSTSFLASTTPLYAAQTGYPYDLAKAKQLFAESGVPENLSLSLQIVSGNADQIALATALQQMWSAIGVKLSIEQVENASFYGRSGNNDFQMQFGAETDDIADPNEATAYTAVYKNAQSFHTGFQSARVDQLFVQSQFELNQAQRAGLYKQIQQLYVAAAPIVFLYEQPFPIALRSNVQGFVQTPLGTSVFMNTYLTK</sequence>
<organism evidence="6 7">
    <name type="scientific">Deinococcus rubellus</name>
    <dbReference type="NCBI Taxonomy" id="1889240"/>
    <lineage>
        <taxon>Bacteria</taxon>
        <taxon>Thermotogati</taxon>
        <taxon>Deinococcota</taxon>
        <taxon>Deinococci</taxon>
        <taxon>Deinococcales</taxon>
        <taxon>Deinococcaceae</taxon>
        <taxon>Deinococcus</taxon>
    </lineage>
</organism>
<protein>
    <submittedName>
        <fullName evidence="6">ABC transporter substrate-binding protein</fullName>
    </submittedName>
</protein>
<reference evidence="6" key="1">
    <citation type="submission" date="2022-09" db="EMBL/GenBank/DDBJ databases">
        <title>genome sequence of Deinococcus rubellus.</title>
        <authorList>
            <person name="Srinivasan S."/>
        </authorList>
    </citation>
    <scope>NUCLEOTIDE SEQUENCE</scope>
    <source>
        <strain evidence="6">Ant6</strain>
    </source>
</reference>
<feature type="signal peptide" evidence="4">
    <location>
        <begin position="1"/>
        <end position="18"/>
    </location>
</feature>
<keyword evidence="3 4" id="KW-0732">Signal</keyword>
<evidence type="ECO:0000256" key="3">
    <source>
        <dbReference type="ARBA" id="ARBA00022729"/>
    </source>
</evidence>
<dbReference type="PANTHER" id="PTHR30290">
    <property type="entry name" value="PERIPLASMIC BINDING COMPONENT OF ABC TRANSPORTER"/>
    <property type="match status" value="1"/>
</dbReference>
<dbReference type="PANTHER" id="PTHR30290:SF9">
    <property type="entry name" value="OLIGOPEPTIDE-BINDING PROTEIN APPA"/>
    <property type="match status" value="1"/>
</dbReference>
<dbReference type="Gene3D" id="3.40.190.10">
    <property type="entry name" value="Periplasmic binding protein-like II"/>
    <property type="match status" value="1"/>
</dbReference>
<accession>A0ABY5YEW7</accession>
<name>A0ABY5YEW7_9DEIO</name>
<evidence type="ECO:0000259" key="5">
    <source>
        <dbReference type="Pfam" id="PF00496"/>
    </source>
</evidence>
<dbReference type="RefSeq" id="WP_260559889.1">
    <property type="nucleotide sequence ID" value="NZ_BAABEC010000158.1"/>
</dbReference>
<dbReference type="InterPro" id="IPR039424">
    <property type="entry name" value="SBP_5"/>
</dbReference>
<evidence type="ECO:0000256" key="4">
    <source>
        <dbReference type="SAM" id="SignalP"/>
    </source>
</evidence>